<dbReference type="RefSeq" id="WP_006587806.1">
    <property type="nucleotide sequence ID" value="NZ_CATOUV010000001.1"/>
</dbReference>
<evidence type="ECO:0000313" key="7">
    <source>
        <dbReference type="Proteomes" id="UP000327236"/>
    </source>
</evidence>
<evidence type="ECO:0000259" key="4">
    <source>
        <dbReference type="PROSITE" id="PS50893"/>
    </source>
</evidence>
<protein>
    <submittedName>
        <fullName evidence="5">ABC transporter ATP-binding protein</fullName>
    </submittedName>
</protein>
<dbReference type="InterPro" id="IPR051782">
    <property type="entry name" value="ABC_Transporter_VariousFunc"/>
</dbReference>
<evidence type="ECO:0000313" key="6">
    <source>
        <dbReference type="EMBL" id="MEL0565192.1"/>
    </source>
</evidence>
<dbReference type="PROSITE" id="PS50893">
    <property type="entry name" value="ABC_TRANSPORTER_2"/>
    <property type="match status" value="1"/>
</dbReference>
<evidence type="ECO:0000256" key="3">
    <source>
        <dbReference type="ARBA" id="ARBA00022840"/>
    </source>
</evidence>
<dbReference type="EMBL" id="VYWW01000008">
    <property type="protein sequence ID" value="KAA9323522.1"/>
    <property type="molecule type" value="Genomic_DNA"/>
</dbReference>
<dbReference type="Proteomes" id="UP001385848">
    <property type="component" value="Unassembled WGS sequence"/>
</dbReference>
<dbReference type="Pfam" id="PF13732">
    <property type="entry name" value="DrrA1-3_C"/>
    <property type="match status" value="1"/>
</dbReference>
<name>A0A5N1ID42_LACJE</name>
<dbReference type="GO" id="GO:0016887">
    <property type="term" value="F:ATP hydrolysis activity"/>
    <property type="evidence" value="ECO:0007669"/>
    <property type="project" value="InterPro"/>
</dbReference>
<reference evidence="5 7" key="1">
    <citation type="submission" date="2019-09" db="EMBL/GenBank/DDBJ databases">
        <title>Draft genome sequence assemblies of isolates from the urinary tract.</title>
        <authorList>
            <person name="Mores C.R."/>
            <person name="Putonti C."/>
            <person name="Wolfe A.J."/>
        </authorList>
    </citation>
    <scope>NUCLEOTIDE SEQUENCE [LARGE SCALE GENOMIC DNA]</scope>
    <source>
        <strain evidence="5 7">UMB246</strain>
    </source>
</reference>
<dbReference type="GeneID" id="31742404"/>
<dbReference type="GO" id="GO:0005524">
    <property type="term" value="F:ATP binding"/>
    <property type="evidence" value="ECO:0007669"/>
    <property type="project" value="UniProtKB-KW"/>
</dbReference>
<organism evidence="5 7">
    <name type="scientific">Lactobacillus jensenii</name>
    <dbReference type="NCBI Taxonomy" id="109790"/>
    <lineage>
        <taxon>Bacteria</taxon>
        <taxon>Bacillati</taxon>
        <taxon>Bacillota</taxon>
        <taxon>Bacilli</taxon>
        <taxon>Lactobacillales</taxon>
        <taxon>Lactobacillaceae</taxon>
        <taxon>Lactobacillus</taxon>
    </lineage>
</organism>
<accession>A0A5N1ID42</accession>
<dbReference type="SMART" id="SM00382">
    <property type="entry name" value="AAA"/>
    <property type="match status" value="1"/>
</dbReference>
<keyword evidence="8" id="KW-1185">Reference proteome</keyword>
<dbReference type="EMBL" id="JBBVUL010000007">
    <property type="protein sequence ID" value="MEL0565192.1"/>
    <property type="molecule type" value="Genomic_DNA"/>
</dbReference>
<evidence type="ECO:0000313" key="5">
    <source>
        <dbReference type="EMBL" id="KAA9323522.1"/>
    </source>
</evidence>
<dbReference type="Proteomes" id="UP000327236">
    <property type="component" value="Unassembled WGS sequence"/>
</dbReference>
<dbReference type="InterPro" id="IPR003593">
    <property type="entry name" value="AAA+_ATPase"/>
</dbReference>
<dbReference type="PROSITE" id="PS00211">
    <property type="entry name" value="ABC_TRANSPORTER_1"/>
    <property type="match status" value="1"/>
</dbReference>
<dbReference type="InterPro" id="IPR027417">
    <property type="entry name" value="P-loop_NTPase"/>
</dbReference>
<dbReference type="Gene3D" id="3.40.50.300">
    <property type="entry name" value="P-loop containing nucleotide triphosphate hydrolases"/>
    <property type="match status" value="1"/>
</dbReference>
<dbReference type="SUPFAM" id="SSF52540">
    <property type="entry name" value="P-loop containing nucleoside triphosphate hydrolases"/>
    <property type="match status" value="1"/>
</dbReference>
<evidence type="ECO:0000313" key="8">
    <source>
        <dbReference type="Proteomes" id="UP001385848"/>
    </source>
</evidence>
<reference evidence="6 8" key="2">
    <citation type="submission" date="2024-04" db="EMBL/GenBank/DDBJ databases">
        <title>Three lactobacilli isolated from voided urine samples from females with type 2 diabetes.</title>
        <authorList>
            <person name="Kula A."/>
            <person name="Stegman N."/>
            <person name="Putonti C."/>
        </authorList>
    </citation>
    <scope>NUCLEOTIDE SEQUENCE [LARGE SCALE GENOMIC DNA]</scope>
    <source>
        <strain evidence="6 8">1855</strain>
    </source>
</reference>
<keyword evidence="1" id="KW-0813">Transport</keyword>
<keyword evidence="3 5" id="KW-0067">ATP-binding</keyword>
<keyword evidence="2" id="KW-0547">Nucleotide-binding</keyword>
<dbReference type="KEGG" id="lje:BUE77_01650"/>
<dbReference type="InterPro" id="IPR017871">
    <property type="entry name" value="ABC_transporter-like_CS"/>
</dbReference>
<evidence type="ECO:0000256" key="2">
    <source>
        <dbReference type="ARBA" id="ARBA00022741"/>
    </source>
</evidence>
<dbReference type="AlphaFoldDB" id="A0A5N1ID42"/>
<feature type="domain" description="ABC transporter" evidence="4">
    <location>
        <begin position="7"/>
        <end position="233"/>
    </location>
</feature>
<evidence type="ECO:0000256" key="1">
    <source>
        <dbReference type="ARBA" id="ARBA00022448"/>
    </source>
</evidence>
<proteinExistence type="predicted"/>
<comment type="caution">
    <text evidence="5">The sequence shown here is derived from an EMBL/GenBank/DDBJ whole genome shotgun (WGS) entry which is preliminary data.</text>
</comment>
<dbReference type="InterPro" id="IPR025302">
    <property type="entry name" value="DrrA1/2-like_C"/>
</dbReference>
<sequence>MVKQTHLVIDQVKKSYRTKEVLKGISFDCKPGQITGLIGKNGSGKTTLFHSILHFLDYEGKITLNGQFFSSADYNIVGYLPEERSLMPKLTVLEQVRYLASLKGMSNSDIKAALPAWMEKLQVVGKMSDKIKSLSKGNQQKIQMIATMIHQPQILILDEPFSGLDPVNVDLMKDIILDQAKRGATVIFSDHNMDNVERLCDKVVMINHGQLVLNGTIQEIRDSYPKEYLYLKKAGLNREQVASLPGCESFVQRHDGVWAIKLTDEKYGPEIFDLLSHGEYIQTFSQEAPTLDQIFKMEAAK</sequence>
<dbReference type="PANTHER" id="PTHR42939:SF1">
    <property type="entry name" value="ABC TRANSPORTER ATP-BINDING PROTEIN ALBC-RELATED"/>
    <property type="match status" value="1"/>
</dbReference>
<dbReference type="Pfam" id="PF00005">
    <property type="entry name" value="ABC_tran"/>
    <property type="match status" value="1"/>
</dbReference>
<dbReference type="PANTHER" id="PTHR42939">
    <property type="entry name" value="ABC TRANSPORTER ATP-BINDING PROTEIN ALBC-RELATED"/>
    <property type="match status" value="1"/>
</dbReference>
<gene>
    <name evidence="6" type="ORF">AAC431_04535</name>
    <name evidence="5" type="ORF">F6H94_02900</name>
</gene>
<dbReference type="OrthoDB" id="9801987at2"/>
<dbReference type="InterPro" id="IPR003439">
    <property type="entry name" value="ABC_transporter-like_ATP-bd"/>
</dbReference>